<organism evidence="1 2">
    <name type="scientific">Araneus ventricosus</name>
    <name type="common">Orbweaver spider</name>
    <name type="synonym">Epeira ventricosa</name>
    <dbReference type="NCBI Taxonomy" id="182803"/>
    <lineage>
        <taxon>Eukaryota</taxon>
        <taxon>Metazoa</taxon>
        <taxon>Ecdysozoa</taxon>
        <taxon>Arthropoda</taxon>
        <taxon>Chelicerata</taxon>
        <taxon>Arachnida</taxon>
        <taxon>Araneae</taxon>
        <taxon>Araneomorphae</taxon>
        <taxon>Entelegynae</taxon>
        <taxon>Araneoidea</taxon>
        <taxon>Araneidae</taxon>
        <taxon>Araneus</taxon>
    </lineage>
</organism>
<dbReference type="EMBL" id="BGPR01044203">
    <property type="protein sequence ID" value="GBO20925.1"/>
    <property type="molecule type" value="Genomic_DNA"/>
</dbReference>
<feature type="non-terminal residue" evidence="1">
    <location>
        <position position="1"/>
    </location>
</feature>
<comment type="caution">
    <text evidence="1">The sequence shown here is derived from an EMBL/GenBank/DDBJ whole genome shotgun (WGS) entry which is preliminary data.</text>
</comment>
<reference evidence="1 2" key="1">
    <citation type="journal article" date="2019" name="Sci. Rep.">
        <title>Orb-weaving spider Araneus ventricosus genome elucidates the spidroin gene catalogue.</title>
        <authorList>
            <person name="Kono N."/>
            <person name="Nakamura H."/>
            <person name="Ohtoshi R."/>
            <person name="Moran D.A.P."/>
            <person name="Shinohara A."/>
            <person name="Yoshida Y."/>
            <person name="Fujiwara M."/>
            <person name="Mori M."/>
            <person name="Tomita M."/>
            <person name="Arakawa K."/>
        </authorList>
    </citation>
    <scope>NUCLEOTIDE SEQUENCE [LARGE SCALE GENOMIC DNA]</scope>
</reference>
<evidence type="ECO:0000313" key="2">
    <source>
        <dbReference type="Proteomes" id="UP000499080"/>
    </source>
</evidence>
<name>A0A4Y2V6K8_ARAVE</name>
<accession>A0A4Y2V6K8</accession>
<proteinExistence type="predicted"/>
<feature type="non-terminal residue" evidence="1">
    <location>
        <position position="10"/>
    </location>
</feature>
<evidence type="ECO:0000313" key="1">
    <source>
        <dbReference type="EMBL" id="GBO20925.1"/>
    </source>
</evidence>
<dbReference type="Proteomes" id="UP000499080">
    <property type="component" value="Unassembled WGS sequence"/>
</dbReference>
<keyword evidence="2" id="KW-1185">Reference proteome</keyword>
<protein>
    <submittedName>
        <fullName evidence="1">Uncharacterized protein</fullName>
    </submittedName>
</protein>
<sequence>IVDEIRFLGV</sequence>
<gene>
    <name evidence="1" type="ORF">AVEN_266896_1</name>
</gene>